<protein>
    <recommendedName>
        <fullName evidence="1">Heterokaryon incompatibility domain-containing protein</fullName>
    </recommendedName>
</protein>
<dbReference type="EMBL" id="AMGV01000010">
    <property type="protein sequence ID" value="KEF54293.1"/>
    <property type="molecule type" value="Genomic_DNA"/>
</dbReference>
<gene>
    <name evidence="2" type="ORF">A1O9_09459</name>
</gene>
<dbReference type="RefSeq" id="XP_013256883.1">
    <property type="nucleotide sequence ID" value="XM_013401429.1"/>
</dbReference>
<evidence type="ECO:0000313" key="3">
    <source>
        <dbReference type="Proteomes" id="UP000027920"/>
    </source>
</evidence>
<sequence>MARELSLMHRIYDSATLVISAANANSSTEGFLRLCEPAMLAYQLRYRCPTGDLGTVVLGWNDSESEDPIHRRAWTLQEHLLAPRLAIYGTKGLRFSCRRGSFIDGSQTPWPVNIAERTTEGNRVSSGRLRNDKDWNQKGGWYMLVRIPPETTFSPHRPPCCHFSPCE</sequence>
<name>A0A072P4X4_9EURO</name>
<dbReference type="PANTHER" id="PTHR33112:SF16">
    <property type="entry name" value="HETEROKARYON INCOMPATIBILITY DOMAIN-CONTAINING PROTEIN"/>
    <property type="match status" value="1"/>
</dbReference>
<feature type="domain" description="Heterokaryon incompatibility" evidence="1">
    <location>
        <begin position="3"/>
        <end position="78"/>
    </location>
</feature>
<evidence type="ECO:0000313" key="2">
    <source>
        <dbReference type="EMBL" id="KEF54293.1"/>
    </source>
</evidence>
<dbReference type="GeneID" id="25284368"/>
<dbReference type="VEuPathDB" id="FungiDB:A1O9_09459"/>
<organism evidence="2 3">
    <name type="scientific">Exophiala aquamarina CBS 119918</name>
    <dbReference type="NCBI Taxonomy" id="1182545"/>
    <lineage>
        <taxon>Eukaryota</taxon>
        <taxon>Fungi</taxon>
        <taxon>Dikarya</taxon>
        <taxon>Ascomycota</taxon>
        <taxon>Pezizomycotina</taxon>
        <taxon>Eurotiomycetes</taxon>
        <taxon>Chaetothyriomycetidae</taxon>
        <taxon>Chaetothyriales</taxon>
        <taxon>Herpotrichiellaceae</taxon>
        <taxon>Exophiala</taxon>
    </lineage>
</organism>
<dbReference type="PANTHER" id="PTHR33112">
    <property type="entry name" value="DOMAIN PROTEIN, PUTATIVE-RELATED"/>
    <property type="match status" value="1"/>
</dbReference>
<proteinExistence type="predicted"/>
<dbReference type="InterPro" id="IPR010730">
    <property type="entry name" value="HET"/>
</dbReference>
<dbReference type="Pfam" id="PF06985">
    <property type="entry name" value="HET"/>
    <property type="match status" value="1"/>
</dbReference>
<comment type="caution">
    <text evidence="2">The sequence shown here is derived from an EMBL/GenBank/DDBJ whole genome shotgun (WGS) entry which is preliminary data.</text>
</comment>
<evidence type="ECO:0000259" key="1">
    <source>
        <dbReference type="Pfam" id="PF06985"/>
    </source>
</evidence>
<keyword evidence="3" id="KW-1185">Reference proteome</keyword>
<dbReference type="OrthoDB" id="5125733at2759"/>
<reference evidence="2 3" key="1">
    <citation type="submission" date="2013-03" db="EMBL/GenBank/DDBJ databases">
        <title>The Genome Sequence of Exophiala aquamarina CBS 119918.</title>
        <authorList>
            <consortium name="The Broad Institute Genomics Platform"/>
            <person name="Cuomo C."/>
            <person name="de Hoog S."/>
            <person name="Gorbushina A."/>
            <person name="Walker B."/>
            <person name="Young S.K."/>
            <person name="Zeng Q."/>
            <person name="Gargeya S."/>
            <person name="Fitzgerald M."/>
            <person name="Haas B."/>
            <person name="Abouelleil A."/>
            <person name="Allen A.W."/>
            <person name="Alvarado L."/>
            <person name="Arachchi H.M."/>
            <person name="Berlin A.M."/>
            <person name="Chapman S.B."/>
            <person name="Gainer-Dewar J."/>
            <person name="Goldberg J."/>
            <person name="Griggs A."/>
            <person name="Gujja S."/>
            <person name="Hansen M."/>
            <person name="Howarth C."/>
            <person name="Imamovic A."/>
            <person name="Ireland A."/>
            <person name="Larimer J."/>
            <person name="McCowan C."/>
            <person name="Murphy C."/>
            <person name="Pearson M."/>
            <person name="Poon T.W."/>
            <person name="Priest M."/>
            <person name="Roberts A."/>
            <person name="Saif S."/>
            <person name="Shea T."/>
            <person name="Sisk P."/>
            <person name="Sykes S."/>
            <person name="Wortman J."/>
            <person name="Nusbaum C."/>
            <person name="Birren B."/>
        </authorList>
    </citation>
    <scope>NUCLEOTIDE SEQUENCE [LARGE SCALE GENOMIC DNA]</scope>
    <source>
        <strain evidence="2 3">CBS 119918</strain>
    </source>
</reference>
<dbReference type="AlphaFoldDB" id="A0A072P4X4"/>
<dbReference type="HOGENOM" id="CLU_1594541_0_0_1"/>
<dbReference type="STRING" id="1182545.A0A072P4X4"/>
<dbReference type="Proteomes" id="UP000027920">
    <property type="component" value="Unassembled WGS sequence"/>
</dbReference>
<accession>A0A072P4X4</accession>